<dbReference type="EMBL" id="CP147247">
    <property type="protein sequence ID" value="WYJ89734.1"/>
    <property type="molecule type" value="Genomic_DNA"/>
</dbReference>
<dbReference type="Gene3D" id="3.40.190.10">
    <property type="entry name" value="Periplasmic binding protein-like II"/>
    <property type="match status" value="1"/>
</dbReference>
<evidence type="ECO:0000313" key="7">
    <source>
        <dbReference type="Proteomes" id="UP000195141"/>
    </source>
</evidence>
<keyword evidence="6" id="KW-0762">Sugar transport</keyword>
<dbReference type="GO" id="GO:1901982">
    <property type="term" value="F:maltose binding"/>
    <property type="evidence" value="ECO:0007669"/>
    <property type="project" value="TreeGrafter"/>
</dbReference>
<keyword evidence="7" id="KW-1185">Reference proteome</keyword>
<dbReference type="GO" id="GO:0042956">
    <property type="term" value="P:maltodextrin transmembrane transport"/>
    <property type="evidence" value="ECO:0007669"/>
    <property type="project" value="TreeGrafter"/>
</dbReference>
<proteinExistence type="inferred from homology"/>
<gene>
    <name evidence="6" type="ORF">A5888_001457</name>
    <name evidence="5" type="ORF">A5888_003413</name>
</gene>
<dbReference type="RefSeq" id="WP_086350410.1">
    <property type="nucleotide sequence ID" value="NZ_CP147247.1"/>
</dbReference>
<evidence type="ECO:0000256" key="4">
    <source>
        <dbReference type="SAM" id="SignalP"/>
    </source>
</evidence>
<protein>
    <submittedName>
        <fullName evidence="6">Multiple sugar transport system substrate-binding protein</fullName>
    </submittedName>
</protein>
<keyword evidence="3 4" id="KW-0732">Signal</keyword>
<dbReference type="GO" id="GO:0015768">
    <property type="term" value="P:maltose transport"/>
    <property type="evidence" value="ECO:0007669"/>
    <property type="project" value="TreeGrafter"/>
</dbReference>
<dbReference type="OrthoDB" id="9768630at2"/>
<dbReference type="AlphaFoldDB" id="A0A242K2W2"/>
<keyword evidence="2" id="KW-0813">Transport</keyword>
<dbReference type="SUPFAM" id="SSF53850">
    <property type="entry name" value="Periplasmic binding protein-like II"/>
    <property type="match status" value="1"/>
</dbReference>
<dbReference type="PANTHER" id="PTHR30061">
    <property type="entry name" value="MALTOSE-BINDING PERIPLASMIC PROTEIN"/>
    <property type="match status" value="1"/>
</dbReference>
<reference evidence="6" key="2">
    <citation type="submission" date="2017-05" db="EMBL/GenBank/DDBJ databases">
        <authorList>
            <consortium name="The Broad Institute Genomics Platform"/>
            <consortium name="The Broad Institute Genomic Center for Infectious Diseases"/>
            <person name="Earl A."/>
            <person name="Manson A."/>
            <person name="Schwartman J."/>
            <person name="Gilmore M."/>
            <person name="Abouelleil A."/>
            <person name="Cao P."/>
            <person name="Chapman S."/>
            <person name="Cusick C."/>
            <person name="Shea T."/>
            <person name="Young S."/>
            <person name="Neafsey D."/>
            <person name="Nusbaum C."/>
            <person name="Birren B."/>
        </authorList>
    </citation>
    <scope>NUCLEOTIDE SEQUENCE</scope>
    <source>
        <strain evidence="6">9E7_DIV0242</strain>
    </source>
</reference>
<name>A0A242K2W2_9ENTE</name>
<dbReference type="EMBL" id="NGMM01000006">
    <property type="protein sequence ID" value="OTP12834.1"/>
    <property type="molecule type" value="Genomic_DNA"/>
</dbReference>
<dbReference type="PANTHER" id="PTHR30061:SF50">
    <property type="entry name" value="MALTOSE_MALTODEXTRIN-BINDING PERIPLASMIC PROTEIN"/>
    <property type="match status" value="1"/>
</dbReference>
<evidence type="ECO:0000313" key="5">
    <source>
        <dbReference type="EMBL" id="OTP12834.1"/>
    </source>
</evidence>
<dbReference type="Pfam" id="PF01547">
    <property type="entry name" value="SBP_bac_1"/>
    <property type="match status" value="1"/>
</dbReference>
<evidence type="ECO:0000256" key="3">
    <source>
        <dbReference type="ARBA" id="ARBA00022729"/>
    </source>
</evidence>
<feature type="signal peptide" evidence="4">
    <location>
        <begin position="1"/>
        <end position="20"/>
    </location>
</feature>
<evidence type="ECO:0000256" key="1">
    <source>
        <dbReference type="ARBA" id="ARBA00008520"/>
    </source>
</evidence>
<dbReference type="InterPro" id="IPR006059">
    <property type="entry name" value="SBP"/>
</dbReference>
<organism evidence="5">
    <name type="scientific">Candidatus Enterococcus clewellii</name>
    <dbReference type="NCBI Taxonomy" id="1834193"/>
    <lineage>
        <taxon>Bacteria</taxon>
        <taxon>Bacillati</taxon>
        <taxon>Bacillota</taxon>
        <taxon>Bacilli</taxon>
        <taxon>Lactobacillales</taxon>
        <taxon>Enterococcaceae</taxon>
        <taxon>Enterococcus</taxon>
    </lineage>
</organism>
<reference evidence="6" key="3">
    <citation type="submission" date="2024-03" db="EMBL/GenBank/DDBJ databases">
        <title>The Genome Sequence of Enterococcus sp. DIV0242b.</title>
        <authorList>
            <consortium name="The Broad Institute Genomics Platform"/>
            <consortium name="The Broad Institute Microbial Omics Core"/>
            <consortium name="The Broad Institute Genomic Center for Infectious Diseases"/>
            <person name="Earl A."/>
            <person name="Manson A."/>
            <person name="Gilmore M."/>
            <person name="Schwartman J."/>
            <person name="Shea T."/>
            <person name="Abouelleil A."/>
            <person name="Cao P."/>
            <person name="Chapman S."/>
            <person name="Cusick C."/>
            <person name="Young S."/>
            <person name="Neafsey D."/>
            <person name="Nusbaum C."/>
            <person name="Birren B."/>
        </authorList>
    </citation>
    <scope>NUCLEOTIDE SEQUENCE</scope>
    <source>
        <strain evidence="6">9E7_DIV0242</strain>
    </source>
</reference>
<dbReference type="GO" id="GO:0055052">
    <property type="term" value="C:ATP-binding cassette (ABC) transporter complex, substrate-binding subunit-containing"/>
    <property type="evidence" value="ECO:0007669"/>
    <property type="project" value="TreeGrafter"/>
</dbReference>
<dbReference type="PROSITE" id="PS51257">
    <property type="entry name" value="PROKAR_LIPOPROTEIN"/>
    <property type="match status" value="1"/>
</dbReference>
<sequence length="462" mass="52158">MKKRVITALFSVLLIGGLAACSSSKKDEGASSGTKDTTEDKGMDIIGQTVQFDPNKLVNDGEPIKIDYWTWNEGDPAIEMAKEYEKIYPNVEIKIVNQPWEDYWTKLPLSLKGKDGPAIFNIHNSQHDILIPYLAPYDISVDDLKADFTSVDPHVIDGKVYYTDSLINTGNIYYNKTMWKEAGLTEADIPKTWDQFREVAKKLTKTEGDQITQAGFNYNFENYSAIYEGLNYQKGTLLFDESGTKVNYDNKTTVENMQFLIDLYEKDKVGSKDFGKEAKQSFGNGQSAMVYMWGWYLNELNTNYPDIDFGVFPTPTPTEETPFAYDRYNGESTPGINKNQSEEQQAVGQDFLKYCLANDEYSKKGALALASFPTKKSLAEDTEILENPVLSAIAPRVDRLIWPGAFPATVEKTADQTLDDVLYNGKEMKQAIKDGQEKMESEMKDTDFTSLESSYAFFDEAK</sequence>
<evidence type="ECO:0000256" key="2">
    <source>
        <dbReference type="ARBA" id="ARBA00022448"/>
    </source>
</evidence>
<reference evidence="5" key="1">
    <citation type="submission" date="2017-05" db="EMBL/GenBank/DDBJ databases">
        <title>The Genome Sequence of Enterococcus sp. 9E7_DIV0242.</title>
        <authorList>
            <consortium name="The Broad Institute Genomics Platform"/>
            <consortium name="The Broad Institute Genomic Center for Infectious Diseases"/>
            <person name="Earl A."/>
            <person name="Manson A."/>
            <person name="Schwartman J."/>
            <person name="Gilmore M."/>
            <person name="Abouelleil A."/>
            <person name="Cao P."/>
            <person name="Chapman S."/>
            <person name="Cusick C."/>
            <person name="Shea T."/>
            <person name="Young S."/>
            <person name="Neafsey D."/>
            <person name="Nusbaum C."/>
            <person name="Birren B."/>
        </authorList>
    </citation>
    <scope>NUCLEOTIDE SEQUENCE [LARGE SCALE GENOMIC DNA]</scope>
    <source>
        <strain evidence="5">9E7_DIV0242</strain>
    </source>
</reference>
<evidence type="ECO:0000313" key="6">
    <source>
        <dbReference type="EMBL" id="WYJ89734.1"/>
    </source>
</evidence>
<dbReference type="Proteomes" id="UP000195141">
    <property type="component" value="Chromosome"/>
</dbReference>
<feature type="chain" id="PRO_5038816831" evidence="4">
    <location>
        <begin position="21"/>
        <end position="462"/>
    </location>
</feature>
<accession>A0A242K2W2</accession>
<comment type="similarity">
    <text evidence="1">Belongs to the bacterial solute-binding protein 1 family.</text>
</comment>